<dbReference type="InterPro" id="IPR014729">
    <property type="entry name" value="Rossmann-like_a/b/a_fold"/>
</dbReference>
<feature type="domain" description="UspA" evidence="1">
    <location>
        <begin position="125"/>
        <end position="254"/>
    </location>
</feature>
<accession>A0ABT7IRX0</accession>
<sequence length="255" mass="26887">MEREIITGVDGSAPSRTAAEWAAGEAVLRGVPVRVVHVTCAEAAADDVVAELLDRHPGLTARGETLTGPPVAALRTASARGELLVVGVRGRSPVAVGATAAALAATADGPVVLVPCTTDPARRPDRVVVGVDARDPAVDALDFAFRAARRYRTVLHALHAWRLPSNRVCLPWPVPEATRATWEDYEVQLLSDALRPWREKYPDVEVLEDVVLLPAAEGLAHAAGETGLAVVGRRSGTTALALVWHARCPVAVVPS</sequence>
<feature type="domain" description="UspA" evidence="1">
    <location>
        <begin position="3"/>
        <end position="54"/>
    </location>
</feature>
<organism evidence="2 3">
    <name type="scientific">Streptomyces fuscus</name>
    <dbReference type="NCBI Taxonomy" id="3048495"/>
    <lineage>
        <taxon>Bacteria</taxon>
        <taxon>Bacillati</taxon>
        <taxon>Actinomycetota</taxon>
        <taxon>Actinomycetes</taxon>
        <taxon>Kitasatosporales</taxon>
        <taxon>Streptomycetaceae</taxon>
        <taxon>Streptomyces</taxon>
    </lineage>
</organism>
<dbReference type="Proteomes" id="UP001241926">
    <property type="component" value="Unassembled WGS sequence"/>
</dbReference>
<protein>
    <submittedName>
        <fullName evidence="2">Universal stress protein</fullName>
    </submittedName>
</protein>
<name>A0ABT7IRX0_9ACTN</name>
<comment type="caution">
    <text evidence="2">The sequence shown here is derived from an EMBL/GenBank/DDBJ whole genome shotgun (WGS) entry which is preliminary data.</text>
</comment>
<keyword evidence="3" id="KW-1185">Reference proteome</keyword>
<evidence type="ECO:0000313" key="2">
    <source>
        <dbReference type="EMBL" id="MDL2074862.1"/>
    </source>
</evidence>
<proteinExistence type="predicted"/>
<evidence type="ECO:0000259" key="1">
    <source>
        <dbReference type="Pfam" id="PF00582"/>
    </source>
</evidence>
<gene>
    <name evidence="2" type="ORF">QNN03_00255</name>
</gene>
<dbReference type="RefSeq" id="WP_285429561.1">
    <property type="nucleotide sequence ID" value="NZ_JASJUS010000001.1"/>
</dbReference>
<dbReference type="Pfam" id="PF00582">
    <property type="entry name" value="Usp"/>
    <property type="match status" value="2"/>
</dbReference>
<dbReference type="InterPro" id="IPR006016">
    <property type="entry name" value="UspA"/>
</dbReference>
<evidence type="ECO:0000313" key="3">
    <source>
        <dbReference type="Proteomes" id="UP001241926"/>
    </source>
</evidence>
<dbReference type="SUPFAM" id="SSF52402">
    <property type="entry name" value="Adenine nucleotide alpha hydrolases-like"/>
    <property type="match status" value="2"/>
</dbReference>
<dbReference type="Gene3D" id="3.40.50.620">
    <property type="entry name" value="HUPs"/>
    <property type="match status" value="3"/>
</dbReference>
<dbReference type="EMBL" id="JASJUS010000001">
    <property type="protein sequence ID" value="MDL2074862.1"/>
    <property type="molecule type" value="Genomic_DNA"/>
</dbReference>
<reference evidence="2 3" key="1">
    <citation type="submission" date="2023-05" db="EMBL/GenBank/DDBJ databases">
        <title>Streptomyces fuscus sp. nov., a brown-black pigment producing actinomyces isolated from dry sand of Sea duck farm.</title>
        <authorList>
            <person name="Xie J."/>
            <person name="Shen N."/>
        </authorList>
    </citation>
    <scope>NUCLEOTIDE SEQUENCE [LARGE SCALE GENOMIC DNA]</scope>
    <source>
        <strain evidence="2 3">GXMU-J15</strain>
    </source>
</reference>